<dbReference type="PANTHER" id="PTHR45982">
    <property type="entry name" value="REGULATOR OF CHROMOSOME CONDENSATION"/>
    <property type="match status" value="1"/>
</dbReference>
<feature type="compositionally biased region" description="Low complexity" evidence="2">
    <location>
        <begin position="475"/>
        <end position="503"/>
    </location>
</feature>
<dbReference type="InterPro" id="IPR000408">
    <property type="entry name" value="Reg_chr_condens"/>
</dbReference>
<feature type="region of interest" description="Disordered" evidence="2">
    <location>
        <begin position="378"/>
        <end position="400"/>
    </location>
</feature>
<dbReference type="SUPFAM" id="SSF50985">
    <property type="entry name" value="RCC1/BLIP-II"/>
    <property type="match status" value="1"/>
</dbReference>
<feature type="region of interest" description="Disordered" evidence="2">
    <location>
        <begin position="475"/>
        <end position="516"/>
    </location>
</feature>
<dbReference type="PROSITE" id="PS50012">
    <property type="entry name" value="RCC1_3"/>
    <property type="match status" value="2"/>
</dbReference>
<dbReference type="Proteomes" id="UP000281553">
    <property type="component" value="Unassembled WGS sequence"/>
</dbReference>
<accession>A0A3P7L4R8</accession>
<dbReference type="EMBL" id="UYRU01053840">
    <property type="protein sequence ID" value="VDN12415.1"/>
    <property type="molecule type" value="Genomic_DNA"/>
</dbReference>
<organism evidence="3 4">
    <name type="scientific">Dibothriocephalus latus</name>
    <name type="common">Fish tapeworm</name>
    <name type="synonym">Diphyllobothrium latum</name>
    <dbReference type="NCBI Taxonomy" id="60516"/>
    <lineage>
        <taxon>Eukaryota</taxon>
        <taxon>Metazoa</taxon>
        <taxon>Spiralia</taxon>
        <taxon>Lophotrochozoa</taxon>
        <taxon>Platyhelminthes</taxon>
        <taxon>Cestoda</taxon>
        <taxon>Eucestoda</taxon>
        <taxon>Diphyllobothriidea</taxon>
        <taxon>Diphyllobothriidae</taxon>
        <taxon>Dibothriocephalus</taxon>
    </lineage>
</organism>
<evidence type="ECO:0000313" key="4">
    <source>
        <dbReference type="Proteomes" id="UP000281553"/>
    </source>
</evidence>
<evidence type="ECO:0000256" key="2">
    <source>
        <dbReference type="SAM" id="MobiDB-lite"/>
    </source>
</evidence>
<dbReference type="GO" id="GO:0005737">
    <property type="term" value="C:cytoplasm"/>
    <property type="evidence" value="ECO:0007669"/>
    <property type="project" value="TreeGrafter"/>
</dbReference>
<dbReference type="Pfam" id="PF00415">
    <property type="entry name" value="RCC1"/>
    <property type="match status" value="2"/>
</dbReference>
<feature type="repeat" description="RCC1" evidence="1">
    <location>
        <begin position="280"/>
        <end position="334"/>
    </location>
</feature>
<sequence>MTIYRPPNQSSEVDETMFGLMKELAQNENALISGDSNAPLIDWDDLSVKISRESYLQTIKANGEHFSRSECYISIKNQRATNSELSRPDLLLQPAECRLRGAVRFLDVWAGGFATIARSLPSGVIYACGLNNYGQLALVPANGSSRPETEKSQADTEMVVDSEGTASGAEISRQPLSESMLLRKQGPLVQFMLTPALGFDPTKGWQQFAISMHHTVALTASGEVYAVGRSDYGRLGFPVPASVDSSAVPLPHLVQGGLTGRECHWVACGESCSFAVDSNGVAFSWGMGSSQQLAQEDEDEDVPEPAPMLGKNLASRRIVMIDAGGQHTVLLAQDPSRNPLPAEAKESTQKEVIPAPEPAPMDVSEESTVVSHSPKETTEVSASDHAPLVFDDLPPTKVPKLESDYKEKSIDDIELGRSMAVTGKVDIVTASDLLTPVTCTLPIDVRSVDSSALASTAGATVNTSSLRTCSITSSSQPPSCDAVSSCSSNASAESGLVSSTHSTDGGGSSRLSSLGG</sequence>
<dbReference type="Gene3D" id="2.130.10.30">
    <property type="entry name" value="Regulator of chromosome condensation 1/beta-lactamase-inhibitor protein II"/>
    <property type="match status" value="1"/>
</dbReference>
<dbReference type="InterPro" id="IPR051553">
    <property type="entry name" value="Ran_GTPase-activating"/>
</dbReference>
<keyword evidence="4" id="KW-1185">Reference proteome</keyword>
<feature type="compositionally biased region" description="Gly residues" evidence="2">
    <location>
        <begin position="504"/>
        <end position="516"/>
    </location>
</feature>
<name>A0A3P7L4R8_DIBLA</name>
<evidence type="ECO:0000313" key="3">
    <source>
        <dbReference type="EMBL" id="VDN12415.1"/>
    </source>
</evidence>
<dbReference type="OrthoDB" id="61110at2759"/>
<dbReference type="PANTHER" id="PTHR45982:SF1">
    <property type="entry name" value="REGULATOR OF CHROMOSOME CONDENSATION"/>
    <property type="match status" value="1"/>
</dbReference>
<dbReference type="GO" id="GO:0005085">
    <property type="term" value="F:guanyl-nucleotide exchange factor activity"/>
    <property type="evidence" value="ECO:0007669"/>
    <property type="project" value="TreeGrafter"/>
</dbReference>
<protein>
    <submittedName>
        <fullName evidence="3">Uncharacterized protein</fullName>
    </submittedName>
</protein>
<feature type="non-terminal residue" evidence="3">
    <location>
        <position position="516"/>
    </location>
</feature>
<feature type="region of interest" description="Disordered" evidence="2">
    <location>
        <begin position="333"/>
        <end position="362"/>
    </location>
</feature>
<evidence type="ECO:0000256" key="1">
    <source>
        <dbReference type="PROSITE-ProRule" id="PRU00235"/>
    </source>
</evidence>
<feature type="repeat" description="RCC1" evidence="1">
    <location>
        <begin position="222"/>
        <end position="279"/>
    </location>
</feature>
<dbReference type="AlphaFoldDB" id="A0A3P7L4R8"/>
<dbReference type="InterPro" id="IPR009091">
    <property type="entry name" value="RCC1/BLIP-II"/>
</dbReference>
<proteinExistence type="predicted"/>
<reference evidence="3 4" key="1">
    <citation type="submission" date="2018-11" db="EMBL/GenBank/DDBJ databases">
        <authorList>
            <consortium name="Pathogen Informatics"/>
        </authorList>
    </citation>
    <scope>NUCLEOTIDE SEQUENCE [LARGE SCALE GENOMIC DNA]</scope>
</reference>
<gene>
    <name evidence="3" type="ORF">DILT_LOCUS8246</name>
</gene>